<evidence type="ECO:0000256" key="1">
    <source>
        <dbReference type="ARBA" id="ARBA00012552"/>
    </source>
</evidence>
<gene>
    <name evidence="12" type="ORF">QSP1433_LOCUS4759</name>
</gene>
<dbReference type="PROSITE" id="PS51195">
    <property type="entry name" value="Q_MOTIF"/>
    <property type="match status" value="1"/>
</dbReference>
<sequence length="559" mass="62037">MTREEKKDMRRNRQQQAVQSKANKETQYFWSCVDSRHSPRKKLRENDLFGVQSKNSGIDFDKYDSIKVECSDKSIKPLDTFEEILPHIGEDLMRSISRMGYQKPTPIQKYALPCGFGSNDLMCSAQTGSGKTASFLVPTISSLLQSSYDGMEVDMESRGVYPTVVILAPTRELASQIDVEARKLCYYTPLKPVCIYGGVPAPSQLKELASSMGGKIILTATPGRLNDFLQRGIIFLSKVTHLILDEADRMLDMGFEPQVRQIVQKRDMPPPNSRTTFMFSATFPSEIQKLAKDFLRSGYVWIAVGRVGSTTDTITQRLLLASSDRSKKLSLLEDQLKSVDGRTLVFVRMKRTASQVKKKLKRDFGIEACEIHGDRSQSQRESALDSFRKGNTLVLIATNVAARGLDIPEVTHVINFDLPVAKADFDEYVHRIGRTGRAGHRGLATSFYVPGFDPKQGNGTIAPDLLKLLHDGKQEIPDWFLALPEVPSKSFGRPNNNGAQRQTDHRANASKGGTRGGRGNARGGRGRGRGSSSSNRGRGAPKRHSEDPPNAPPASRMRT</sequence>
<comment type="similarity">
    <text evidence="7">Belongs to the DEAD box helicase family.</text>
</comment>
<name>A0A7S2RLV7_9STRA</name>
<dbReference type="GO" id="GO:0016787">
    <property type="term" value="F:hydrolase activity"/>
    <property type="evidence" value="ECO:0007669"/>
    <property type="project" value="UniProtKB-KW"/>
</dbReference>
<dbReference type="Pfam" id="PF00271">
    <property type="entry name" value="Helicase_C"/>
    <property type="match status" value="1"/>
</dbReference>
<evidence type="ECO:0000313" key="12">
    <source>
        <dbReference type="EMBL" id="CAD9674604.1"/>
    </source>
</evidence>
<feature type="region of interest" description="Disordered" evidence="8">
    <location>
        <begin position="1"/>
        <end position="24"/>
    </location>
</feature>
<feature type="region of interest" description="Disordered" evidence="8">
    <location>
        <begin position="490"/>
        <end position="559"/>
    </location>
</feature>
<feature type="compositionally biased region" description="Polar residues" evidence="8">
    <location>
        <begin position="14"/>
        <end position="24"/>
    </location>
</feature>
<evidence type="ECO:0000256" key="2">
    <source>
        <dbReference type="ARBA" id="ARBA00022741"/>
    </source>
</evidence>
<dbReference type="EMBL" id="HBHK01007745">
    <property type="protein sequence ID" value="CAD9674604.1"/>
    <property type="molecule type" value="Transcribed_RNA"/>
</dbReference>
<evidence type="ECO:0000259" key="9">
    <source>
        <dbReference type="PROSITE" id="PS51192"/>
    </source>
</evidence>
<dbReference type="CDD" id="cd18787">
    <property type="entry name" value="SF2_C_DEAD"/>
    <property type="match status" value="1"/>
</dbReference>
<evidence type="ECO:0000259" key="11">
    <source>
        <dbReference type="PROSITE" id="PS51195"/>
    </source>
</evidence>
<reference evidence="12" key="1">
    <citation type="submission" date="2021-01" db="EMBL/GenBank/DDBJ databases">
        <authorList>
            <person name="Corre E."/>
            <person name="Pelletier E."/>
            <person name="Niang G."/>
            <person name="Scheremetjew M."/>
            <person name="Finn R."/>
            <person name="Kale V."/>
            <person name="Holt S."/>
            <person name="Cochrane G."/>
            <person name="Meng A."/>
            <person name="Brown T."/>
            <person name="Cohen L."/>
        </authorList>
    </citation>
    <scope>NUCLEOTIDE SEQUENCE</scope>
    <source>
        <strain evidence="12">NY070348D</strain>
    </source>
</reference>
<evidence type="ECO:0000256" key="3">
    <source>
        <dbReference type="ARBA" id="ARBA00022801"/>
    </source>
</evidence>
<dbReference type="InterPro" id="IPR001650">
    <property type="entry name" value="Helicase_C-like"/>
</dbReference>
<dbReference type="InterPro" id="IPR011545">
    <property type="entry name" value="DEAD/DEAH_box_helicase_dom"/>
</dbReference>
<keyword evidence="4 7" id="KW-0347">Helicase</keyword>
<accession>A0A7S2RLV7</accession>
<dbReference type="SMART" id="SM00487">
    <property type="entry name" value="DEXDc"/>
    <property type="match status" value="1"/>
</dbReference>
<evidence type="ECO:0000256" key="6">
    <source>
        <dbReference type="PROSITE-ProRule" id="PRU00552"/>
    </source>
</evidence>
<feature type="domain" description="Helicase C-terminal" evidence="10">
    <location>
        <begin position="331"/>
        <end position="484"/>
    </location>
</feature>
<dbReference type="InterPro" id="IPR014001">
    <property type="entry name" value="Helicase_ATP-bd"/>
</dbReference>
<keyword evidence="5 7" id="KW-0067">ATP-binding</keyword>
<dbReference type="AlphaFoldDB" id="A0A7S2RLV7"/>
<dbReference type="Pfam" id="PF00270">
    <property type="entry name" value="DEAD"/>
    <property type="match status" value="1"/>
</dbReference>
<keyword evidence="2 7" id="KW-0547">Nucleotide-binding</keyword>
<dbReference type="PROSITE" id="PS00039">
    <property type="entry name" value="DEAD_ATP_HELICASE"/>
    <property type="match status" value="1"/>
</dbReference>
<keyword evidence="3 7" id="KW-0378">Hydrolase</keyword>
<dbReference type="PANTHER" id="PTHR47958">
    <property type="entry name" value="ATP-DEPENDENT RNA HELICASE DBP3"/>
    <property type="match status" value="1"/>
</dbReference>
<evidence type="ECO:0000256" key="8">
    <source>
        <dbReference type="SAM" id="MobiDB-lite"/>
    </source>
</evidence>
<organism evidence="12">
    <name type="scientific">Mucochytrium quahogii</name>
    <dbReference type="NCBI Taxonomy" id="96639"/>
    <lineage>
        <taxon>Eukaryota</taxon>
        <taxon>Sar</taxon>
        <taxon>Stramenopiles</taxon>
        <taxon>Bigyra</taxon>
        <taxon>Labyrinthulomycetes</taxon>
        <taxon>Thraustochytrida</taxon>
        <taxon>Thraustochytriidae</taxon>
        <taxon>Mucochytrium</taxon>
    </lineage>
</organism>
<dbReference type="InterPro" id="IPR027417">
    <property type="entry name" value="P-loop_NTPase"/>
</dbReference>
<dbReference type="InterPro" id="IPR000629">
    <property type="entry name" value="RNA-helicase_DEAD-box_CS"/>
</dbReference>
<dbReference type="GO" id="GO:0003676">
    <property type="term" value="F:nucleic acid binding"/>
    <property type="evidence" value="ECO:0007669"/>
    <property type="project" value="InterPro"/>
</dbReference>
<evidence type="ECO:0000256" key="4">
    <source>
        <dbReference type="ARBA" id="ARBA00022806"/>
    </source>
</evidence>
<evidence type="ECO:0000256" key="7">
    <source>
        <dbReference type="RuleBase" id="RU000492"/>
    </source>
</evidence>
<evidence type="ECO:0000259" key="10">
    <source>
        <dbReference type="PROSITE" id="PS51194"/>
    </source>
</evidence>
<dbReference type="GO" id="GO:0003724">
    <property type="term" value="F:RNA helicase activity"/>
    <property type="evidence" value="ECO:0007669"/>
    <property type="project" value="UniProtKB-EC"/>
</dbReference>
<dbReference type="SMART" id="SM00490">
    <property type="entry name" value="HELICc"/>
    <property type="match status" value="1"/>
</dbReference>
<dbReference type="PROSITE" id="PS51194">
    <property type="entry name" value="HELICASE_CTER"/>
    <property type="match status" value="1"/>
</dbReference>
<evidence type="ECO:0000256" key="5">
    <source>
        <dbReference type="ARBA" id="ARBA00022840"/>
    </source>
</evidence>
<feature type="domain" description="Helicase ATP-binding" evidence="9">
    <location>
        <begin position="112"/>
        <end position="301"/>
    </location>
</feature>
<feature type="domain" description="DEAD-box RNA helicase Q" evidence="11">
    <location>
        <begin position="81"/>
        <end position="109"/>
    </location>
</feature>
<feature type="short sequence motif" description="Q motif" evidence="6">
    <location>
        <begin position="81"/>
        <end position="109"/>
    </location>
</feature>
<feature type="compositionally biased region" description="Gly residues" evidence="8">
    <location>
        <begin position="513"/>
        <end position="523"/>
    </location>
</feature>
<dbReference type="SUPFAM" id="SSF52540">
    <property type="entry name" value="P-loop containing nucleoside triphosphate hydrolases"/>
    <property type="match status" value="1"/>
</dbReference>
<dbReference type="PROSITE" id="PS51192">
    <property type="entry name" value="HELICASE_ATP_BIND_1"/>
    <property type="match status" value="1"/>
</dbReference>
<proteinExistence type="inferred from homology"/>
<dbReference type="EC" id="3.6.4.13" evidence="1"/>
<dbReference type="GO" id="GO:0005524">
    <property type="term" value="F:ATP binding"/>
    <property type="evidence" value="ECO:0007669"/>
    <property type="project" value="UniProtKB-KW"/>
</dbReference>
<dbReference type="InterPro" id="IPR014014">
    <property type="entry name" value="RNA_helicase_DEAD_Q_motif"/>
</dbReference>
<dbReference type="Gene3D" id="3.40.50.300">
    <property type="entry name" value="P-loop containing nucleotide triphosphate hydrolases"/>
    <property type="match status" value="2"/>
</dbReference>
<protein>
    <recommendedName>
        <fullName evidence="1">RNA helicase</fullName>
        <ecNumber evidence="1">3.6.4.13</ecNumber>
    </recommendedName>
</protein>